<feature type="compositionally biased region" description="Basic and acidic residues" evidence="1">
    <location>
        <begin position="1"/>
        <end position="10"/>
    </location>
</feature>
<organism evidence="2 3">
    <name type="scientific">Oldenlandia corymbosa var. corymbosa</name>
    <dbReference type="NCBI Taxonomy" id="529605"/>
    <lineage>
        <taxon>Eukaryota</taxon>
        <taxon>Viridiplantae</taxon>
        <taxon>Streptophyta</taxon>
        <taxon>Embryophyta</taxon>
        <taxon>Tracheophyta</taxon>
        <taxon>Spermatophyta</taxon>
        <taxon>Magnoliopsida</taxon>
        <taxon>eudicotyledons</taxon>
        <taxon>Gunneridae</taxon>
        <taxon>Pentapetalae</taxon>
        <taxon>asterids</taxon>
        <taxon>lamiids</taxon>
        <taxon>Gentianales</taxon>
        <taxon>Rubiaceae</taxon>
        <taxon>Rubioideae</taxon>
        <taxon>Spermacoceae</taxon>
        <taxon>Hedyotis-Oldenlandia complex</taxon>
        <taxon>Oldenlandia</taxon>
    </lineage>
</organism>
<feature type="compositionally biased region" description="Polar residues" evidence="1">
    <location>
        <begin position="68"/>
        <end position="85"/>
    </location>
</feature>
<dbReference type="Proteomes" id="UP001161247">
    <property type="component" value="Chromosome 1"/>
</dbReference>
<sequence length="91" mass="10303">MASEKIEEHHQHLRVVKNEEEESTTSKKKGESSNQSEREENEAVSTRLKLIGAHTYRREPTIDANNYDDGSSNVTEKCHGISQQAHHSKCA</sequence>
<name>A0AAV1C0A3_OLDCO</name>
<proteinExistence type="predicted"/>
<dbReference type="EMBL" id="OX459118">
    <property type="protein sequence ID" value="CAI9088197.1"/>
    <property type="molecule type" value="Genomic_DNA"/>
</dbReference>
<keyword evidence="3" id="KW-1185">Reference proteome</keyword>
<evidence type="ECO:0000256" key="1">
    <source>
        <dbReference type="SAM" id="MobiDB-lite"/>
    </source>
</evidence>
<protein>
    <submittedName>
        <fullName evidence="2">OLC1v1022462C1</fullName>
    </submittedName>
</protein>
<feature type="region of interest" description="Disordered" evidence="1">
    <location>
        <begin position="1"/>
        <end position="91"/>
    </location>
</feature>
<accession>A0AAV1C0A3</accession>
<evidence type="ECO:0000313" key="2">
    <source>
        <dbReference type="EMBL" id="CAI9088197.1"/>
    </source>
</evidence>
<evidence type="ECO:0000313" key="3">
    <source>
        <dbReference type="Proteomes" id="UP001161247"/>
    </source>
</evidence>
<gene>
    <name evidence="2" type="ORF">OLC1_LOCUS825</name>
</gene>
<reference evidence="2" key="1">
    <citation type="submission" date="2023-03" db="EMBL/GenBank/DDBJ databases">
        <authorList>
            <person name="Julca I."/>
        </authorList>
    </citation>
    <scope>NUCLEOTIDE SEQUENCE</scope>
</reference>
<dbReference type="AlphaFoldDB" id="A0AAV1C0A3"/>